<gene>
    <name evidence="1" type="ORF">BN765_01274</name>
</gene>
<comment type="caution">
    <text evidence="1">The sequence shown here is derived from an EMBL/GenBank/DDBJ whole genome shotgun (WGS) entry which is preliminary data.</text>
</comment>
<evidence type="ECO:0000313" key="1">
    <source>
        <dbReference type="EMBL" id="CDA38834.1"/>
    </source>
</evidence>
<reference evidence="1" key="1">
    <citation type="submission" date="2012-11" db="EMBL/GenBank/DDBJ databases">
        <title>Dependencies among metagenomic species, viruses, plasmids and units of genetic variation.</title>
        <authorList>
            <person name="Nielsen H.B."/>
            <person name="Almeida M."/>
            <person name="Juncker A.S."/>
            <person name="Rasmussen S."/>
            <person name="Li J."/>
            <person name="Sunagawa S."/>
            <person name="Plichta D."/>
            <person name="Gautier L."/>
            <person name="Le Chatelier E."/>
            <person name="Peletier E."/>
            <person name="Bonde I."/>
            <person name="Nielsen T."/>
            <person name="Manichanh C."/>
            <person name="Arumugam M."/>
            <person name="Batto J."/>
            <person name="Santos M.B.Q.D."/>
            <person name="Blom N."/>
            <person name="Borruel N."/>
            <person name="Burgdorf K.S."/>
            <person name="Boumezbeur F."/>
            <person name="Casellas F."/>
            <person name="Dore J."/>
            <person name="Guarner F."/>
            <person name="Hansen T."/>
            <person name="Hildebrand F."/>
            <person name="Kaas R.S."/>
            <person name="Kennedy S."/>
            <person name="Kristiansen K."/>
            <person name="Kultima J.R."/>
            <person name="Leonard P."/>
            <person name="Levenez F."/>
            <person name="Lund O."/>
            <person name="Moumen B."/>
            <person name="Le Paslier D."/>
            <person name="Pons N."/>
            <person name="Pedersen O."/>
            <person name="Prifti E."/>
            <person name="Qin J."/>
            <person name="Raes J."/>
            <person name="Tap J."/>
            <person name="Tims S."/>
            <person name="Ussery D.W."/>
            <person name="Yamada T."/>
            <person name="MetaHit consortium"/>
            <person name="Renault P."/>
            <person name="Sicheritz-Ponten T."/>
            <person name="Bork P."/>
            <person name="Wang J."/>
            <person name="Brunak S."/>
            <person name="Ehrlich S.D."/>
        </authorList>
    </citation>
    <scope>NUCLEOTIDE SEQUENCE [LARGE SCALE GENOMIC DNA]</scope>
</reference>
<dbReference type="Proteomes" id="UP000018175">
    <property type="component" value="Unassembled WGS sequence"/>
</dbReference>
<proteinExistence type="predicted"/>
<dbReference type="AlphaFoldDB" id="R5ZQN2"/>
<organism evidence="1">
    <name type="scientific">Lachnospira eligens CAG:72</name>
    <dbReference type="NCBI Taxonomy" id="1263077"/>
    <lineage>
        <taxon>Bacteria</taxon>
        <taxon>Bacillati</taxon>
        <taxon>Bacillota</taxon>
        <taxon>Clostridia</taxon>
        <taxon>Lachnospirales</taxon>
        <taxon>Lachnospiraceae</taxon>
        <taxon>Lachnospira</taxon>
    </lineage>
</organism>
<accession>R5ZQN2</accession>
<dbReference type="EMBL" id="CBBU010000028">
    <property type="protein sequence ID" value="CDA38834.1"/>
    <property type="molecule type" value="Genomic_DNA"/>
</dbReference>
<sequence length="39" mass="4627">MYLGNMLEEYVMMFSKNLKDGTELIFPDINAYEEYADEV</sequence>
<name>R5ZQN2_9FIRM</name>
<protein>
    <submittedName>
        <fullName evidence="1">Uncharacterized protein</fullName>
    </submittedName>
</protein>